<accession>T2IHU9</accession>
<comment type="caution">
    <text evidence="1">The sequence shown here is derived from an EMBL/GenBank/DDBJ whole genome shotgun (WGS) entry which is preliminary data.</text>
</comment>
<name>T2IHU9_CROWT</name>
<protein>
    <submittedName>
        <fullName evidence="1">Uncharacterized protein</fullName>
    </submittedName>
</protein>
<proteinExistence type="predicted"/>
<sequence length="84" mass="8743">MSIHFIWSNSGNSPFTPSTRDKIASVVKAKVALASLTIALSRGKVLFNLPDSGGGTGIAMTPAYKQPQKAAITSNPDSALQNVV</sequence>
<dbReference type="EMBL" id="CAQK01000664">
    <property type="protein sequence ID" value="CCQ52454.1"/>
    <property type="molecule type" value="Genomic_DNA"/>
</dbReference>
<evidence type="ECO:0000313" key="1">
    <source>
        <dbReference type="EMBL" id="CCQ52454.1"/>
    </source>
</evidence>
<organism evidence="1 2">
    <name type="scientific">Crocosphaera watsonii WH 8502</name>
    <dbReference type="NCBI Taxonomy" id="423474"/>
    <lineage>
        <taxon>Bacteria</taxon>
        <taxon>Bacillati</taxon>
        <taxon>Cyanobacteriota</taxon>
        <taxon>Cyanophyceae</taxon>
        <taxon>Oscillatoriophycideae</taxon>
        <taxon>Chroococcales</taxon>
        <taxon>Aphanothecaceae</taxon>
        <taxon>Crocosphaera</taxon>
    </lineage>
</organism>
<dbReference type="Proteomes" id="UP000018348">
    <property type="component" value="Unassembled WGS sequence"/>
</dbReference>
<reference evidence="1 2" key="2">
    <citation type="submission" date="2013-09" db="EMBL/GenBank/DDBJ databases">
        <title>Whole genome comparison of six Crocosphaera watsonii strains with differing phenotypes.</title>
        <authorList>
            <person name="Bench S.R."/>
            <person name="Heller P."/>
            <person name="Frank I."/>
            <person name="Arciniega M."/>
            <person name="Shilova I.N."/>
            <person name="Zehr J.P."/>
        </authorList>
    </citation>
    <scope>NUCLEOTIDE SEQUENCE [LARGE SCALE GENOMIC DNA]</scope>
    <source>
        <strain evidence="1 2">WH 8502</strain>
    </source>
</reference>
<reference evidence="1 2" key="1">
    <citation type="submission" date="2013-01" db="EMBL/GenBank/DDBJ databases">
        <authorList>
            <person name="Bench S."/>
        </authorList>
    </citation>
    <scope>NUCLEOTIDE SEQUENCE [LARGE SCALE GENOMIC DNA]</scope>
    <source>
        <strain evidence="1 2">WH 8502</strain>
    </source>
</reference>
<evidence type="ECO:0000313" key="2">
    <source>
        <dbReference type="Proteomes" id="UP000018348"/>
    </source>
</evidence>
<dbReference type="AlphaFoldDB" id="T2IHU9"/>
<gene>
    <name evidence="1" type="ORF">CWATWH8502_2249</name>
</gene>